<dbReference type="Proteomes" id="UP000028521">
    <property type="component" value="Unassembled WGS sequence"/>
</dbReference>
<dbReference type="PROSITE" id="PS50825">
    <property type="entry name" value="HYR"/>
    <property type="match status" value="10"/>
</dbReference>
<feature type="domain" description="HYR" evidence="5">
    <location>
        <begin position="232"/>
        <end position="313"/>
    </location>
</feature>
<evidence type="ECO:0000313" key="7">
    <source>
        <dbReference type="Proteomes" id="UP000028521"/>
    </source>
</evidence>
<accession>A0A084TJC2</accession>
<organism evidence="6 7">
    <name type="scientific">Mangrovimonas yunxiaonensis</name>
    <dbReference type="NCBI Taxonomy" id="1197477"/>
    <lineage>
        <taxon>Bacteria</taxon>
        <taxon>Pseudomonadati</taxon>
        <taxon>Bacteroidota</taxon>
        <taxon>Flavobacteriia</taxon>
        <taxon>Flavobacteriales</taxon>
        <taxon>Flavobacteriaceae</taxon>
        <taxon>Mangrovimonas</taxon>
    </lineage>
</organism>
<dbReference type="Pfam" id="PF13385">
    <property type="entry name" value="Laminin_G_3"/>
    <property type="match status" value="1"/>
</dbReference>
<dbReference type="SUPFAM" id="SSF49899">
    <property type="entry name" value="Concanavalin A-like lectins/glucanases"/>
    <property type="match status" value="1"/>
</dbReference>
<keyword evidence="1 4" id="KW-0732">Signal</keyword>
<dbReference type="GO" id="GO:0005975">
    <property type="term" value="P:carbohydrate metabolic process"/>
    <property type="evidence" value="ECO:0007669"/>
    <property type="project" value="UniProtKB-ARBA"/>
</dbReference>
<feature type="domain" description="HYR" evidence="5">
    <location>
        <begin position="478"/>
        <end position="561"/>
    </location>
</feature>
<dbReference type="InterPro" id="IPR026444">
    <property type="entry name" value="Secre_tail"/>
</dbReference>
<dbReference type="eggNOG" id="COG1345">
    <property type="taxonomic scope" value="Bacteria"/>
</dbReference>
<dbReference type="eggNOG" id="COG3391">
    <property type="taxonomic scope" value="Bacteria"/>
</dbReference>
<keyword evidence="2" id="KW-0677">Repeat</keyword>
<feature type="domain" description="HYR" evidence="5">
    <location>
        <begin position="642"/>
        <end position="725"/>
    </location>
</feature>
<dbReference type="NCBIfam" id="TIGR04183">
    <property type="entry name" value="Por_Secre_tail"/>
    <property type="match status" value="1"/>
</dbReference>
<feature type="domain" description="HYR" evidence="5">
    <location>
        <begin position="970"/>
        <end position="1053"/>
    </location>
</feature>
<feature type="domain" description="HYR" evidence="5">
    <location>
        <begin position="726"/>
        <end position="805"/>
    </location>
</feature>
<dbReference type="STRING" id="1197477.IA57_10175"/>
<dbReference type="eggNOG" id="COG4935">
    <property type="taxonomic scope" value="Bacteria"/>
</dbReference>
<dbReference type="RefSeq" id="WP_036122654.1">
    <property type="nucleotide sequence ID" value="NZ_JPFK01000007.1"/>
</dbReference>
<dbReference type="PANTHER" id="PTHR24273">
    <property type="entry name" value="FI04643P-RELATED"/>
    <property type="match status" value="1"/>
</dbReference>
<proteinExistence type="predicted"/>
<protein>
    <recommendedName>
        <fullName evidence="5">HYR domain-containing protein</fullName>
    </recommendedName>
</protein>
<dbReference type="eggNOG" id="COG2866">
    <property type="taxonomic scope" value="Bacteria"/>
</dbReference>
<reference evidence="6 7" key="1">
    <citation type="journal article" date="2014" name="Genome Announc.">
        <title>Draft Genome Sequence of the Algicidal Bacterium Mangrovimonas yunxiaonensis Strain LY01.</title>
        <authorList>
            <person name="Li Y."/>
            <person name="Zhu H."/>
            <person name="Li C."/>
            <person name="Zhang H."/>
            <person name="Chen Z."/>
            <person name="Zheng W."/>
            <person name="Xu H."/>
            <person name="Zheng T."/>
        </authorList>
    </citation>
    <scope>NUCLEOTIDE SEQUENCE [LARGE SCALE GENOMIC DNA]</scope>
    <source>
        <strain evidence="6 7">LY01</strain>
    </source>
</reference>
<evidence type="ECO:0000256" key="2">
    <source>
        <dbReference type="ARBA" id="ARBA00022737"/>
    </source>
</evidence>
<comment type="caution">
    <text evidence="6">The sequence shown here is derived from an EMBL/GenBank/DDBJ whole genome shotgun (WGS) entry which is preliminary data.</text>
</comment>
<dbReference type="Gene3D" id="2.60.40.10">
    <property type="entry name" value="Immunoglobulins"/>
    <property type="match status" value="1"/>
</dbReference>
<evidence type="ECO:0000256" key="4">
    <source>
        <dbReference type="SAM" id="SignalP"/>
    </source>
</evidence>
<dbReference type="Pfam" id="PF02494">
    <property type="entry name" value="HYR"/>
    <property type="match status" value="11"/>
</dbReference>
<evidence type="ECO:0000256" key="1">
    <source>
        <dbReference type="ARBA" id="ARBA00022729"/>
    </source>
</evidence>
<dbReference type="InterPro" id="IPR013783">
    <property type="entry name" value="Ig-like_fold"/>
</dbReference>
<dbReference type="PANTHER" id="PTHR24273:SF32">
    <property type="entry name" value="HYALIN"/>
    <property type="match status" value="1"/>
</dbReference>
<keyword evidence="3" id="KW-1015">Disulfide bond</keyword>
<feature type="signal peptide" evidence="4">
    <location>
        <begin position="1"/>
        <end position="19"/>
    </location>
</feature>
<gene>
    <name evidence="6" type="ORF">IA57_10175</name>
</gene>
<name>A0A084TJC2_9FLAO</name>
<dbReference type="SMART" id="SM00560">
    <property type="entry name" value="LamGL"/>
    <property type="match status" value="1"/>
</dbReference>
<feature type="domain" description="HYR" evidence="5">
    <location>
        <begin position="806"/>
        <end position="889"/>
    </location>
</feature>
<feature type="domain" description="HYR" evidence="5">
    <location>
        <begin position="890"/>
        <end position="969"/>
    </location>
</feature>
<evidence type="ECO:0000313" key="6">
    <source>
        <dbReference type="EMBL" id="KFB00808.1"/>
    </source>
</evidence>
<dbReference type="InterPro" id="IPR013320">
    <property type="entry name" value="ConA-like_dom_sf"/>
</dbReference>
<sequence length="2785" mass="293268">MRKYYFFQLLLVVIWGTYAATTPSGFDGEFLDYNTTKNSQIANLSLENNQHYLAKYISFRPLVLNLACPTDVSQNNTIGTCGATVASADLTPTYDPSTITLEWEMTGAVIDNGTNTIPNYNFPVGITTITYTADRGLPTEESDNFTVTITDNEAPTLSPVANRNENTDANCEFSIPDYTGLTTATDNCVTPTVTQTPAIGTLISGVGTVQTITLSTTDGVTPINITFDVTVVDDENPTISCPGDMDNVSVDSGQCYATVTYSITSNDNCAGASVSQTEGIASGGQFPVGTTANTFVITDAADRTATCSFDVTVVDDENPTISCPGDMDNVSVDSGQCYATVTYSITSNDNCAGASVSQTEGIASGGQFPVGTTTNTFVITDAAGRTATCSFDVTVGDDENPTISCPGDMDNVSVDSGQCYATVTYSITSDDNCPGATLSQTEGIASGGQFPVGTTTNTFVISDAAGRTATCSFDVTVVDDENPTISCPGDMNNVSVDSGQCYATVTYSITSDDNCPGATLSQTEGIASGGQFPVGTTTNTFVITDAAGRTATCSFDVTVVDDENPTISCPGDMNNVCVDSGQCYATVTYSITSDDNCPGATLSQTEGIASGGQFPVGTTTNTFVITDAAGHTATCSFDVTVVDDENPTISCPGDMHNVSVDSGQCSATVTYSITSDDNCPGATLSQTAGIASGGQFPVGTTANTFVITDAAGHTATCSFDVTVVDDENPTISCPGDMHNVSVDSGQCSATVTYSITSDDNCPGATLSQTAGIASGGQFPVGTTANTFVITDAAGHTATCSFDVTVVDDENPTISCPGDMHNVSVDSGQCSATVTYSITSDDNCPGATLSQTAGIASGGQFPVGTTANTFVITDAAGHTATCSFDVTVVDDENPTISCPGDMHNVSVDSGQCSATVTYSITSDDNCPGATLSQTAGIASGGQFPVGTTANTFVITDAAGHTATCSFDVTVVDDENPTISCPGDMHNVSVDSGQCSATVTYSITSDDNCPGATLSQTAGIASGGQFPVGTTANTFVITDAAGHTATCSFDVTVVDDENPTISCPGDMHNVSVDSGQCSATVTYSITSDDNCPGATLSQTAGIASGGQFPVGTTANTFVITDAAGRTATCSFDVTVVDDENPNAVCQNITIQLDAAGNASIVAADINNGSSDNCGSVTLSASQTAFDCSGLGNNNVTLTVTDAVGNTDTCIAVVTVEDNITPVIPTLSTIEEQCSATVPVPTATDNCGGVITGTTSSPLTYTAQGLYYIIWTFNDGNGNEDTATQTVFINDSVDPVANCQNITVALSDTTGTASITASQINNGSTDNCNVGNLTYTLSQSTFDCTDIGPNVITLTVTDDRGNFDTCTATVTVTSPTITGGTLIGHLVDGSGNPINTNPDSNIIEVTACPDEPQYALLNLSGYSGNIIGYEVSTDGGISWNFPSNNTTNTTYTSVPITQTTLIRAVIAIGSCEARSNIVYLAVIPPDIPPTIINHGDLNICLGNDITVVAQSEFGINPDLTEGGLFNTSNLNNLGWLVDGMAAWDASGNTGNDTYWKGTNGPKNFNNKCYDSPEGDKFGIASGIPPYDSPNHTITPLTTLETPIFNTLGLSTATLEFDQAYFLEAGAWVKIELSLDDGATYPITLDPGPTYNYTGPSSTTFGDEGFGGGGPSGCNGRPQTYVDNHVSIDLQDYIGRVGLRVKFTYHGTANSAWALENITIPQAPVDEVIEWTDENGVVVTTGSTTTITPVTPGIQTYGVTSLINGCRSDGDEGTEFINVSASLSYAGENYTQISSDCGGDIVQLNAYDNRLTALQNHANGAWDSNYQLPVLANGDTDYPGTGENGFWTAQPLSNPCSNNYTFSNPGEPNSTFTADPGTYRLTWTVAGCPSTIDVVVNNCDNIDFDGSNDYISFEDNYDLKDLHANSNFSVEAWVKPHSTNETRTVLSKKIDSVNNAGYDFSIVDHLVQFNWYSPSGNGNITSNYEIGTDRWYHIAVTFNGTYKLYVDGIDVGTISGSVNPPETTPATTECILGAVDNVAGPDNNSTKNFHGWIDEVRIWNTALNVDQIRMMMNQEIRDNAGAVRGEVIPLDIPGLNWANLNGYYRMDKGCGALAANKGAEGRLMNIFSNQNQTAPLPYTSRVDNQNWTDDDTWTHFSVWDTPNSNGIDDTPIDWNIVRTNHDINSGDKNITVLGLLSETANKELTIADPGSTQDETNLGRSLRVTHYLLLDGDIDLVGESQLLQDQNSILDVSSGGKLERDQQGTSNLYNYNYWSSPVSTINTSANNTPFSISGILRDGSNTNTPQNIAWIGGHNATGATNPITITRRWIYAFYGVSNTYSEWDHLTENGTLSPGLGYTMKGSGVGDPVTDVQNYVFVGKPNNGSIIYNNLPNGNSLLVGNPYPSAVDADAFIKDNIPDTNPDGSPSDANPDTSGSIEGSLYFWVHYASNNTHILADYQGGYAVRNLTEGIPPVTPPITVDGYEISGLGSSSLTPTQYIPVGQGFFIGADTTPGGEVRFHNSQRIFRTETDPNVSIFARTTNNTAQASSESMPASNKQLIRLTAKIGTNEQNTSKRHLLLGFIPNSNASAGFDYGYDAENIDDFPSDVSFVIDNKSYVIQGVNAFNDENMYPLKVVLANNNTVEIDLESLEHFDDDIDVFIYDAVEDSYHQINNMPYTFNLTAGTYNNRYFVTFTADNSLSVADLDTQQIVVNYLNSSSEILIKTPTNVNVKQVTLISILGQTVMTWNNDNQTFGNEIKIPVTRVSQGGYIVKVDTKSGGSISKKIIVN</sequence>
<feature type="domain" description="HYR" evidence="5">
    <location>
        <begin position="314"/>
        <end position="397"/>
    </location>
</feature>
<feature type="domain" description="HYR" evidence="5">
    <location>
        <begin position="1054"/>
        <end position="1135"/>
    </location>
</feature>
<evidence type="ECO:0000256" key="3">
    <source>
        <dbReference type="ARBA" id="ARBA00023157"/>
    </source>
</evidence>
<dbReference type="GO" id="GO:0004553">
    <property type="term" value="F:hydrolase activity, hydrolyzing O-glycosyl compounds"/>
    <property type="evidence" value="ECO:0007669"/>
    <property type="project" value="UniProtKB-ARBA"/>
</dbReference>
<dbReference type="InterPro" id="IPR006558">
    <property type="entry name" value="LamG-like"/>
</dbReference>
<dbReference type="EMBL" id="JPFK01000007">
    <property type="protein sequence ID" value="KFB00808.1"/>
    <property type="molecule type" value="Genomic_DNA"/>
</dbReference>
<feature type="chain" id="PRO_5001782673" description="HYR domain-containing protein" evidence="4">
    <location>
        <begin position="20"/>
        <end position="2785"/>
    </location>
</feature>
<feature type="domain" description="HYR" evidence="5">
    <location>
        <begin position="1287"/>
        <end position="1371"/>
    </location>
</feature>
<reference evidence="7" key="2">
    <citation type="submission" date="2014-07" db="EMBL/GenBank/DDBJ databases">
        <title>Genome sequence of Mangrovimonas yunxiaonensis.</title>
        <authorList>
            <person name="Li Y."/>
            <person name="Zheng T."/>
        </authorList>
    </citation>
    <scope>NUCLEOTIDE SEQUENCE [LARGE SCALE GENOMIC DNA]</scope>
    <source>
        <strain evidence="7">LY01</strain>
    </source>
</reference>
<keyword evidence="7" id="KW-1185">Reference proteome</keyword>
<dbReference type="Gene3D" id="2.60.120.200">
    <property type="match status" value="1"/>
</dbReference>
<dbReference type="InterPro" id="IPR003410">
    <property type="entry name" value="HYR_dom"/>
</dbReference>
<dbReference type="OrthoDB" id="2582440at2"/>
<evidence type="ECO:0000259" key="5">
    <source>
        <dbReference type="PROSITE" id="PS50825"/>
    </source>
</evidence>